<gene>
    <name evidence="1" type="ORF">G5B47_13735</name>
</gene>
<accession>A0A6M1PJ67</accession>
<evidence type="ECO:0000313" key="2">
    <source>
        <dbReference type="Proteomes" id="UP000480151"/>
    </source>
</evidence>
<dbReference type="Proteomes" id="UP000480151">
    <property type="component" value="Unassembled WGS sequence"/>
</dbReference>
<dbReference type="InterPro" id="IPR014347">
    <property type="entry name" value="Tautomerase/MIF_sf"/>
</dbReference>
<reference evidence="1 2" key="1">
    <citation type="submission" date="2020-02" db="EMBL/GenBank/DDBJ databases">
        <authorList>
            <person name="Gao J."/>
            <person name="Sun J."/>
        </authorList>
    </citation>
    <scope>NUCLEOTIDE SEQUENCE [LARGE SCALE GENOMIC DNA]</scope>
    <source>
        <strain evidence="1 2">7124</strain>
    </source>
</reference>
<protein>
    <submittedName>
        <fullName evidence="1">Tautomerase family protein</fullName>
    </submittedName>
</protein>
<organism evidence="1 2">
    <name type="scientific">Paenibacillus apii</name>
    <dbReference type="NCBI Taxonomy" id="1850370"/>
    <lineage>
        <taxon>Bacteria</taxon>
        <taxon>Bacillati</taxon>
        <taxon>Bacillota</taxon>
        <taxon>Bacilli</taxon>
        <taxon>Bacillales</taxon>
        <taxon>Paenibacillaceae</taxon>
        <taxon>Paenibacillus</taxon>
    </lineage>
</organism>
<comment type="caution">
    <text evidence="1">The sequence shown here is derived from an EMBL/GenBank/DDBJ whole genome shotgun (WGS) entry which is preliminary data.</text>
</comment>
<dbReference type="Pfam" id="PF14552">
    <property type="entry name" value="Tautomerase_2"/>
    <property type="match status" value="1"/>
</dbReference>
<dbReference type="InterPro" id="IPR037479">
    <property type="entry name" value="Tauto_MSAD"/>
</dbReference>
<dbReference type="Gene3D" id="3.30.429.10">
    <property type="entry name" value="Macrophage Migration Inhibitory Factor"/>
    <property type="match status" value="1"/>
</dbReference>
<dbReference type="RefSeq" id="WP_165098974.1">
    <property type="nucleotide sequence ID" value="NZ_JAAKGU010000005.1"/>
</dbReference>
<name>A0A6M1PJ67_9BACL</name>
<dbReference type="AlphaFoldDB" id="A0A6M1PJ67"/>
<proteinExistence type="predicted"/>
<dbReference type="PANTHER" id="PTHR38460:SF1">
    <property type="entry name" value="TAUTOMERASE YOLI-RELATED"/>
    <property type="match status" value="1"/>
</dbReference>
<evidence type="ECO:0000313" key="1">
    <source>
        <dbReference type="EMBL" id="NGM83479.1"/>
    </source>
</evidence>
<sequence length="129" mass="14798">MPRVKIDIREGRSEKHKMNLLAAVHDALVESIKIPDDDRIQILHEHKKSNFEIPPNKTGELFTIIEITLFSGRSVEAKRSLYRTITEKLEPLGILKQDIMIILLEQTMENWGIRGLPASEINLGFKIDV</sequence>
<dbReference type="SUPFAM" id="SSF55331">
    <property type="entry name" value="Tautomerase/MIF"/>
    <property type="match status" value="1"/>
</dbReference>
<dbReference type="PANTHER" id="PTHR38460">
    <property type="entry name" value="TAUTOMERASE YOLI-RELATED"/>
    <property type="match status" value="1"/>
</dbReference>
<dbReference type="EMBL" id="JAAKGU010000005">
    <property type="protein sequence ID" value="NGM83479.1"/>
    <property type="molecule type" value="Genomic_DNA"/>
</dbReference>
<keyword evidence="2" id="KW-1185">Reference proteome</keyword>